<dbReference type="PANTHER" id="PTHR34107:SF2">
    <property type="entry name" value="SLL0888 PROTEIN"/>
    <property type="match status" value="1"/>
</dbReference>
<sequence length="209" mass="23922">MTTDALTLELRYKQRDKNLNIDLLPLQGLWTEEQYLKLSNQTNHLIEFSDGRLEVLAMPTRTHQLLVRWMFLALFSFLQSRPALVLFAPLRLQIRPGKQREPDLLLLLDAQDPRNQDAFWLGADLVVEVVSPDDPERDTQLKRIDYAEAAIPEYWIVNPLDETITVLTLVGNSYQEHGHFRRGDQATSKLLVGFHVAVDAVFGAAAHTH</sequence>
<dbReference type="CDD" id="cd06260">
    <property type="entry name" value="DUF820-like"/>
    <property type="match status" value="1"/>
</dbReference>
<dbReference type="InterPro" id="IPR008538">
    <property type="entry name" value="Uma2"/>
</dbReference>
<dbReference type="Proteomes" id="UP000220527">
    <property type="component" value="Unassembled WGS sequence"/>
</dbReference>
<organism evidence="2 3">
    <name type="scientific">Candidatus Viridilinea mediisalina</name>
    <dbReference type="NCBI Taxonomy" id="2024553"/>
    <lineage>
        <taxon>Bacteria</taxon>
        <taxon>Bacillati</taxon>
        <taxon>Chloroflexota</taxon>
        <taxon>Chloroflexia</taxon>
        <taxon>Chloroflexales</taxon>
        <taxon>Chloroflexineae</taxon>
        <taxon>Oscillochloridaceae</taxon>
        <taxon>Candidatus Viridilinea</taxon>
    </lineage>
</organism>
<dbReference type="EMBL" id="NQWI01000050">
    <property type="protein sequence ID" value="PDW02852.1"/>
    <property type="molecule type" value="Genomic_DNA"/>
</dbReference>
<accession>A0A2A6RIK6</accession>
<dbReference type="RefSeq" id="WP_097644333.1">
    <property type="nucleotide sequence ID" value="NZ_NQWI01000050.1"/>
</dbReference>
<dbReference type="InterPro" id="IPR011335">
    <property type="entry name" value="Restrct_endonuc-II-like"/>
</dbReference>
<evidence type="ECO:0000313" key="2">
    <source>
        <dbReference type="EMBL" id="PDW02852.1"/>
    </source>
</evidence>
<dbReference type="InterPro" id="IPR012296">
    <property type="entry name" value="Nuclease_put_TT1808"/>
</dbReference>
<comment type="caution">
    <text evidence="2">The sequence shown here is derived from an EMBL/GenBank/DDBJ whole genome shotgun (WGS) entry which is preliminary data.</text>
</comment>
<dbReference type="OrthoDB" id="9793127at2"/>
<evidence type="ECO:0000259" key="1">
    <source>
        <dbReference type="Pfam" id="PF05685"/>
    </source>
</evidence>
<name>A0A2A6RIK6_9CHLR</name>
<dbReference type="PANTHER" id="PTHR34107">
    <property type="entry name" value="SLL0198 PROTEIN-RELATED"/>
    <property type="match status" value="1"/>
</dbReference>
<reference evidence="3" key="1">
    <citation type="submission" date="2017-08" db="EMBL/GenBank/DDBJ databases">
        <authorList>
            <person name="Grouzdev D.S."/>
            <person name="Gaisin V.A."/>
            <person name="Rysina M.S."/>
            <person name="Gorlenko V.M."/>
        </authorList>
    </citation>
    <scope>NUCLEOTIDE SEQUENCE [LARGE SCALE GENOMIC DNA]</scope>
    <source>
        <strain evidence="3">Kir15-3F</strain>
    </source>
</reference>
<dbReference type="SUPFAM" id="SSF52980">
    <property type="entry name" value="Restriction endonuclease-like"/>
    <property type="match status" value="1"/>
</dbReference>
<evidence type="ECO:0000313" key="3">
    <source>
        <dbReference type="Proteomes" id="UP000220527"/>
    </source>
</evidence>
<dbReference type="AlphaFoldDB" id="A0A2A6RIK6"/>
<dbReference type="Pfam" id="PF05685">
    <property type="entry name" value="Uma2"/>
    <property type="match status" value="1"/>
</dbReference>
<proteinExistence type="predicted"/>
<gene>
    <name evidence="2" type="ORF">CJ255_11945</name>
</gene>
<keyword evidence="3" id="KW-1185">Reference proteome</keyword>
<dbReference type="Gene3D" id="3.90.1570.10">
    <property type="entry name" value="tt1808, chain A"/>
    <property type="match status" value="1"/>
</dbReference>
<feature type="domain" description="Putative restriction endonuclease" evidence="1">
    <location>
        <begin position="33"/>
        <end position="198"/>
    </location>
</feature>
<protein>
    <recommendedName>
        <fullName evidence="1">Putative restriction endonuclease domain-containing protein</fullName>
    </recommendedName>
</protein>